<name>A0A4Q5LZU8_9BACT</name>
<dbReference type="AlphaFoldDB" id="A0A4Q5LZU8"/>
<reference evidence="2 3" key="1">
    <citation type="submission" date="2019-02" db="EMBL/GenBank/DDBJ databases">
        <title>Bacterial novel species Emticicia sp. 17J42-9 isolated from soil.</title>
        <authorList>
            <person name="Jung H.-Y."/>
        </authorList>
    </citation>
    <scope>NUCLEOTIDE SEQUENCE [LARGE SCALE GENOMIC DNA]</scope>
    <source>
        <strain evidence="2 3">17J42-9</strain>
    </source>
</reference>
<keyword evidence="1" id="KW-1133">Transmembrane helix</keyword>
<keyword evidence="1" id="KW-0472">Membrane</keyword>
<evidence type="ECO:0000313" key="2">
    <source>
        <dbReference type="EMBL" id="RYU95526.1"/>
    </source>
</evidence>
<feature type="transmembrane region" description="Helical" evidence="1">
    <location>
        <begin position="60"/>
        <end position="80"/>
    </location>
</feature>
<dbReference type="RefSeq" id="WP_130021132.1">
    <property type="nucleotide sequence ID" value="NZ_SEWF01000014.1"/>
</dbReference>
<evidence type="ECO:0000256" key="1">
    <source>
        <dbReference type="SAM" id="Phobius"/>
    </source>
</evidence>
<organism evidence="2 3">
    <name type="scientific">Emticicia agri</name>
    <dbReference type="NCBI Taxonomy" id="2492393"/>
    <lineage>
        <taxon>Bacteria</taxon>
        <taxon>Pseudomonadati</taxon>
        <taxon>Bacteroidota</taxon>
        <taxon>Cytophagia</taxon>
        <taxon>Cytophagales</taxon>
        <taxon>Leadbetterellaceae</taxon>
        <taxon>Emticicia</taxon>
    </lineage>
</organism>
<proteinExistence type="predicted"/>
<keyword evidence="3" id="KW-1185">Reference proteome</keyword>
<dbReference type="EMBL" id="SEWF01000014">
    <property type="protein sequence ID" value="RYU95526.1"/>
    <property type="molecule type" value="Genomic_DNA"/>
</dbReference>
<gene>
    <name evidence="2" type="ORF">EWM59_11570</name>
</gene>
<keyword evidence="1" id="KW-0812">Transmembrane</keyword>
<keyword evidence="2" id="KW-0645">Protease</keyword>
<dbReference type="GO" id="GO:0008233">
    <property type="term" value="F:peptidase activity"/>
    <property type="evidence" value="ECO:0007669"/>
    <property type="project" value="UniProtKB-KW"/>
</dbReference>
<dbReference type="InterPro" id="IPR012340">
    <property type="entry name" value="NA-bd_OB-fold"/>
</dbReference>
<dbReference type="Proteomes" id="UP000293162">
    <property type="component" value="Unassembled WGS sequence"/>
</dbReference>
<feature type="transmembrane region" description="Helical" evidence="1">
    <location>
        <begin position="14"/>
        <end position="39"/>
    </location>
</feature>
<dbReference type="OrthoDB" id="189831at2"/>
<protein>
    <submittedName>
        <fullName evidence="2">Serine protease</fullName>
    </submittedName>
</protein>
<accession>A0A4Q5LZU8</accession>
<dbReference type="GO" id="GO:0006508">
    <property type="term" value="P:proteolysis"/>
    <property type="evidence" value="ECO:0007669"/>
    <property type="project" value="UniProtKB-KW"/>
</dbReference>
<dbReference type="Gene3D" id="2.40.50.140">
    <property type="entry name" value="Nucleic acid-binding proteins"/>
    <property type="match status" value="1"/>
</dbReference>
<feature type="transmembrane region" description="Helical" evidence="1">
    <location>
        <begin position="86"/>
        <end position="108"/>
    </location>
</feature>
<comment type="caution">
    <text evidence="2">The sequence shown here is derived from an EMBL/GenBank/DDBJ whole genome shotgun (WGS) entry which is preliminary data.</text>
</comment>
<sequence length="187" mass="20894">MDYFDNLEPLLRTFWYIAIPASLIFLIQTIMTFAGVDAADGLEADFDGDLGNSHEPFQLFSFRNLINFLLGFSWAGISFYKLIGNQFVLTVVAFLIGVAFVAVFFFIIQQIGKLSEDNSFRISNTVNQVGSVYLSIPERKSGKGKVQVSVKGAFYELDAITENGRIKTNEIVRVIGIENNTLVVEKI</sequence>
<evidence type="ECO:0000313" key="3">
    <source>
        <dbReference type="Proteomes" id="UP000293162"/>
    </source>
</evidence>
<keyword evidence="2" id="KW-0378">Hydrolase</keyword>